<organism evidence="1 2">
    <name type="scientific">Trichinella nativa</name>
    <dbReference type="NCBI Taxonomy" id="6335"/>
    <lineage>
        <taxon>Eukaryota</taxon>
        <taxon>Metazoa</taxon>
        <taxon>Ecdysozoa</taxon>
        <taxon>Nematoda</taxon>
        <taxon>Enoplea</taxon>
        <taxon>Dorylaimia</taxon>
        <taxon>Trichinellida</taxon>
        <taxon>Trichinellidae</taxon>
        <taxon>Trichinella</taxon>
    </lineage>
</organism>
<name>A0A1Y3EF09_9BILA</name>
<reference evidence="1 2" key="1">
    <citation type="submission" date="2015-04" db="EMBL/GenBank/DDBJ databases">
        <title>Draft genome of the roundworm Trichinella nativa.</title>
        <authorList>
            <person name="Mitreva M."/>
        </authorList>
    </citation>
    <scope>NUCLEOTIDE SEQUENCE [LARGE SCALE GENOMIC DNA]</scope>
    <source>
        <strain evidence="1 2">ISS45</strain>
    </source>
</reference>
<gene>
    <name evidence="1" type="ORF">D917_02576</name>
</gene>
<comment type="caution">
    <text evidence="1">The sequence shown here is derived from an EMBL/GenBank/DDBJ whole genome shotgun (WGS) entry which is preliminary data.</text>
</comment>
<protein>
    <submittedName>
        <fullName evidence="1">Uncharacterized protein</fullName>
    </submittedName>
</protein>
<evidence type="ECO:0000313" key="1">
    <source>
        <dbReference type="EMBL" id="OUC43300.1"/>
    </source>
</evidence>
<accession>A0A1Y3EF09</accession>
<proteinExistence type="predicted"/>
<dbReference type="AlphaFoldDB" id="A0A1Y3EF09"/>
<dbReference type="Proteomes" id="UP000243006">
    <property type="component" value="Unassembled WGS sequence"/>
</dbReference>
<dbReference type="EMBL" id="LVZM01015484">
    <property type="protein sequence ID" value="OUC43300.1"/>
    <property type="molecule type" value="Genomic_DNA"/>
</dbReference>
<evidence type="ECO:0000313" key="2">
    <source>
        <dbReference type="Proteomes" id="UP000243006"/>
    </source>
</evidence>
<sequence>MLKLVVNSCPSKTSYVLISQEKTQGLLKTKSEQDNMYKTGTLERNKLGSAVLAMSKR</sequence>